<reference evidence="2" key="1">
    <citation type="submission" date="2023-10" db="EMBL/GenBank/DDBJ databases">
        <authorList>
            <person name="Chen Y."/>
            <person name="Shah S."/>
            <person name="Dougan E. K."/>
            <person name="Thang M."/>
            <person name="Chan C."/>
        </authorList>
    </citation>
    <scope>NUCLEOTIDE SEQUENCE [LARGE SCALE GENOMIC DNA]</scope>
</reference>
<feature type="region of interest" description="Disordered" evidence="1">
    <location>
        <begin position="1"/>
        <end position="116"/>
    </location>
</feature>
<proteinExistence type="predicted"/>
<evidence type="ECO:0000313" key="3">
    <source>
        <dbReference type="Proteomes" id="UP001189429"/>
    </source>
</evidence>
<accession>A0ABN9UWK9</accession>
<gene>
    <name evidence="2" type="ORF">PCOR1329_LOCUS51810</name>
</gene>
<protein>
    <submittedName>
        <fullName evidence="2">Uncharacterized protein</fullName>
    </submittedName>
</protein>
<feature type="compositionally biased region" description="Polar residues" evidence="1">
    <location>
        <begin position="52"/>
        <end position="82"/>
    </location>
</feature>
<keyword evidence="3" id="KW-1185">Reference proteome</keyword>
<evidence type="ECO:0000313" key="2">
    <source>
        <dbReference type="EMBL" id="CAK0863752.1"/>
    </source>
</evidence>
<dbReference type="Proteomes" id="UP001189429">
    <property type="component" value="Unassembled WGS sequence"/>
</dbReference>
<organism evidence="2 3">
    <name type="scientific">Prorocentrum cordatum</name>
    <dbReference type="NCBI Taxonomy" id="2364126"/>
    <lineage>
        <taxon>Eukaryota</taxon>
        <taxon>Sar</taxon>
        <taxon>Alveolata</taxon>
        <taxon>Dinophyceae</taxon>
        <taxon>Prorocentrales</taxon>
        <taxon>Prorocentraceae</taxon>
        <taxon>Prorocentrum</taxon>
    </lineage>
</organism>
<dbReference type="EMBL" id="CAUYUJ010016292">
    <property type="protein sequence ID" value="CAK0863752.1"/>
    <property type="molecule type" value="Genomic_DNA"/>
</dbReference>
<name>A0ABN9UWK9_9DINO</name>
<sequence>SQFGSIRGDSTAPRRRKTRAASPADCPGPPSAHMAATDPQLGQPQAARFTSKAVSSQPSLDSISTTTSCDNLLRTSGSSSTWDAAPHWPDSLDDSGTEFDGTPSIDTAPATPDRRLESRRFSFRHPPAARLGPHLGALKRVPRVHDFRAMYDLDAVGEFDEPTDEALQQEQELQ</sequence>
<comment type="caution">
    <text evidence="2">The sequence shown here is derived from an EMBL/GenBank/DDBJ whole genome shotgun (WGS) entry which is preliminary data.</text>
</comment>
<feature type="non-terminal residue" evidence="2">
    <location>
        <position position="1"/>
    </location>
</feature>
<evidence type="ECO:0000256" key="1">
    <source>
        <dbReference type="SAM" id="MobiDB-lite"/>
    </source>
</evidence>